<dbReference type="GO" id="GO:0004156">
    <property type="term" value="F:dihydropteroate synthase activity"/>
    <property type="evidence" value="ECO:0007669"/>
    <property type="project" value="UniProtKB-EC"/>
</dbReference>
<dbReference type="InterPro" id="IPR006390">
    <property type="entry name" value="DHP_synth_dom"/>
</dbReference>
<accession>A0A1Y4DCZ9</accession>
<reference evidence="11" key="1">
    <citation type="submission" date="2017-04" db="EMBL/GenBank/DDBJ databases">
        <title>Function of individual gut microbiota members based on whole genome sequencing of pure cultures obtained from chicken caecum.</title>
        <authorList>
            <person name="Medvecky M."/>
            <person name="Cejkova D."/>
            <person name="Polansky O."/>
            <person name="Karasova D."/>
            <person name="Kubasova T."/>
            <person name="Cizek A."/>
            <person name="Rychlik I."/>
        </authorList>
    </citation>
    <scope>NUCLEOTIDE SEQUENCE [LARGE SCALE GENOMIC DNA]</scope>
    <source>
        <strain evidence="11">An273</strain>
    </source>
</reference>
<comment type="catalytic activity">
    <reaction evidence="1">
        <text>(7,8-dihydropterin-6-yl)methyl diphosphate + 4-aminobenzoate = 7,8-dihydropteroate + diphosphate</text>
        <dbReference type="Rhea" id="RHEA:19949"/>
        <dbReference type="ChEBI" id="CHEBI:17836"/>
        <dbReference type="ChEBI" id="CHEBI:17839"/>
        <dbReference type="ChEBI" id="CHEBI:33019"/>
        <dbReference type="ChEBI" id="CHEBI:72950"/>
        <dbReference type="EC" id="2.5.1.15"/>
    </reaction>
</comment>
<dbReference type="EMBL" id="NFJD01000003">
    <property type="protein sequence ID" value="OUO56492.1"/>
    <property type="molecule type" value="Genomic_DNA"/>
</dbReference>
<dbReference type="PROSITE" id="PS00793">
    <property type="entry name" value="DHPS_2"/>
    <property type="match status" value="1"/>
</dbReference>
<dbReference type="InterPro" id="IPR011005">
    <property type="entry name" value="Dihydropteroate_synth-like_sf"/>
</dbReference>
<organism evidence="10 11">
    <name type="scientific">Candidatus Avelusimicrobium gallicola</name>
    <dbReference type="NCBI Taxonomy" id="2562704"/>
    <lineage>
        <taxon>Bacteria</taxon>
        <taxon>Pseudomonadati</taxon>
        <taxon>Elusimicrobiota</taxon>
        <taxon>Elusimicrobia</taxon>
        <taxon>Elusimicrobiales</taxon>
        <taxon>Elusimicrobiaceae</taxon>
        <taxon>Candidatus Avelusimicrobium</taxon>
    </lineage>
</organism>
<dbReference type="PROSITE" id="PS50972">
    <property type="entry name" value="PTERIN_BINDING"/>
    <property type="match status" value="1"/>
</dbReference>
<evidence type="ECO:0000313" key="10">
    <source>
        <dbReference type="EMBL" id="OUO56492.1"/>
    </source>
</evidence>
<dbReference type="Pfam" id="PF00809">
    <property type="entry name" value="Pterin_bind"/>
    <property type="match status" value="1"/>
</dbReference>
<dbReference type="GO" id="GO:0046872">
    <property type="term" value="F:metal ion binding"/>
    <property type="evidence" value="ECO:0007669"/>
    <property type="project" value="UniProtKB-KW"/>
</dbReference>
<protein>
    <recommendedName>
        <fullName evidence="4">dihydropteroate synthase</fullName>
        <ecNumber evidence="4">2.5.1.15</ecNumber>
    </recommendedName>
</protein>
<dbReference type="RefSeq" id="WP_087288465.1">
    <property type="nucleotide sequence ID" value="NZ_NFJD01000003.1"/>
</dbReference>
<dbReference type="GO" id="GO:0046654">
    <property type="term" value="P:tetrahydrofolate biosynthetic process"/>
    <property type="evidence" value="ECO:0007669"/>
    <property type="project" value="TreeGrafter"/>
</dbReference>
<keyword evidence="6" id="KW-0479">Metal-binding</keyword>
<evidence type="ECO:0000256" key="1">
    <source>
        <dbReference type="ARBA" id="ARBA00000012"/>
    </source>
</evidence>
<evidence type="ECO:0000256" key="2">
    <source>
        <dbReference type="ARBA" id="ARBA00001946"/>
    </source>
</evidence>
<dbReference type="PANTHER" id="PTHR20941">
    <property type="entry name" value="FOLATE SYNTHESIS PROTEINS"/>
    <property type="match status" value="1"/>
</dbReference>
<keyword evidence="7" id="KW-0460">Magnesium</keyword>
<evidence type="ECO:0000256" key="8">
    <source>
        <dbReference type="ARBA" id="ARBA00022909"/>
    </source>
</evidence>
<dbReference type="NCBIfam" id="TIGR01496">
    <property type="entry name" value="DHPS"/>
    <property type="match status" value="1"/>
</dbReference>
<evidence type="ECO:0000256" key="4">
    <source>
        <dbReference type="ARBA" id="ARBA00012458"/>
    </source>
</evidence>
<dbReference type="Proteomes" id="UP000196368">
    <property type="component" value="Unassembled WGS sequence"/>
</dbReference>
<keyword evidence="11" id="KW-1185">Reference proteome</keyword>
<proteinExistence type="predicted"/>
<dbReference type="GO" id="GO:0005829">
    <property type="term" value="C:cytosol"/>
    <property type="evidence" value="ECO:0007669"/>
    <property type="project" value="TreeGrafter"/>
</dbReference>
<dbReference type="OrthoDB" id="9811744at2"/>
<feature type="domain" description="Pterin-binding" evidence="9">
    <location>
        <begin position="4"/>
        <end position="256"/>
    </location>
</feature>
<evidence type="ECO:0000256" key="7">
    <source>
        <dbReference type="ARBA" id="ARBA00022842"/>
    </source>
</evidence>
<comment type="pathway">
    <text evidence="3">Cofactor biosynthesis; tetrahydrofolate biosynthesis; 7,8-dihydrofolate from 2-amino-4-hydroxy-6-hydroxymethyl-7,8-dihydropteridine diphosphate and 4-aminobenzoate: step 1/2.</text>
</comment>
<keyword evidence="8" id="KW-0289">Folate biosynthesis</keyword>
<sequence length="265" mass="29285">MANPLLMGIVNATPDSFYDGDPQNNLASLLAKCKDYVQSGADILDIGGESTRPNATPVSAEEEISRVLPLIRAVRQKWPQLPVSLDTVKIPVAQEGLKAGVSIINDVSGTPDKEMFRLVRDFKAQIVVMHTRGTPQTMQGLTEYAHLLEEIKDFLAGKIQEALSCGLAKENVIIDVGFGFAKTREQNYELLKHLSFFKDLGVRMLVGVSRKTFLSQKRELPPKRKAQTLAAQLVALQGGADILRVHDVKDTRKIMNFYQELEAAP</sequence>
<dbReference type="EC" id="2.5.1.15" evidence="4"/>
<evidence type="ECO:0000313" key="11">
    <source>
        <dbReference type="Proteomes" id="UP000196368"/>
    </source>
</evidence>
<evidence type="ECO:0000256" key="6">
    <source>
        <dbReference type="ARBA" id="ARBA00022723"/>
    </source>
</evidence>
<comment type="cofactor">
    <cofactor evidence="2">
        <name>Mg(2+)</name>
        <dbReference type="ChEBI" id="CHEBI:18420"/>
    </cofactor>
</comment>
<dbReference type="CDD" id="cd00739">
    <property type="entry name" value="DHPS"/>
    <property type="match status" value="1"/>
</dbReference>
<dbReference type="Gene3D" id="3.20.20.20">
    <property type="entry name" value="Dihydropteroate synthase-like"/>
    <property type="match status" value="1"/>
</dbReference>
<evidence type="ECO:0000259" key="9">
    <source>
        <dbReference type="PROSITE" id="PS50972"/>
    </source>
</evidence>
<gene>
    <name evidence="10" type="ORF">B5F75_04675</name>
</gene>
<evidence type="ECO:0000256" key="5">
    <source>
        <dbReference type="ARBA" id="ARBA00022679"/>
    </source>
</evidence>
<keyword evidence="5" id="KW-0808">Transferase</keyword>
<dbReference type="AlphaFoldDB" id="A0A1Y4DCZ9"/>
<dbReference type="PANTHER" id="PTHR20941:SF1">
    <property type="entry name" value="FOLIC ACID SYNTHESIS PROTEIN FOL1"/>
    <property type="match status" value="1"/>
</dbReference>
<name>A0A1Y4DCZ9_9BACT</name>
<dbReference type="GO" id="GO:0046656">
    <property type="term" value="P:folic acid biosynthetic process"/>
    <property type="evidence" value="ECO:0007669"/>
    <property type="project" value="UniProtKB-KW"/>
</dbReference>
<comment type="caution">
    <text evidence="10">The sequence shown here is derived from an EMBL/GenBank/DDBJ whole genome shotgun (WGS) entry which is preliminary data.</text>
</comment>
<dbReference type="InterPro" id="IPR000489">
    <property type="entry name" value="Pterin-binding_dom"/>
</dbReference>
<dbReference type="SUPFAM" id="SSF51717">
    <property type="entry name" value="Dihydropteroate synthetase-like"/>
    <property type="match status" value="1"/>
</dbReference>
<evidence type="ECO:0000256" key="3">
    <source>
        <dbReference type="ARBA" id="ARBA00004763"/>
    </source>
</evidence>
<dbReference type="InterPro" id="IPR045031">
    <property type="entry name" value="DHP_synth-like"/>
</dbReference>